<dbReference type="OrthoDB" id="9816009at2"/>
<evidence type="ECO:0000313" key="2">
    <source>
        <dbReference type="Proteomes" id="UP000254508"/>
    </source>
</evidence>
<sequence>MIAALLLSLGTVSGPPAPEAESFPEPRAPMIGLDGPSLDACGGLGRVGGMYRKQVIRDAPEEGARTSDTLEQSTLVWLCEAEGDWQGVVYASGEFQEPGDCRVSSPVAEPRAYDGPCRAGWVLAKDVEFLAG</sequence>
<dbReference type="Proteomes" id="UP000254508">
    <property type="component" value="Chromosome"/>
</dbReference>
<name>A0A345YF91_9SPHN</name>
<organism evidence="1 2">
    <name type="scientific">Erythrobacter aureus</name>
    <dbReference type="NCBI Taxonomy" id="2182384"/>
    <lineage>
        <taxon>Bacteria</taxon>
        <taxon>Pseudomonadati</taxon>
        <taxon>Pseudomonadota</taxon>
        <taxon>Alphaproteobacteria</taxon>
        <taxon>Sphingomonadales</taxon>
        <taxon>Erythrobacteraceae</taxon>
        <taxon>Erythrobacter/Porphyrobacter group</taxon>
        <taxon>Erythrobacter</taxon>
    </lineage>
</organism>
<reference evidence="2" key="1">
    <citation type="submission" date="2018-07" db="EMBL/GenBank/DDBJ databases">
        <title>Genome sequence of Erythrobacter strain YH-07, an antagonistic bacterium isolated from Yellow Sea.</title>
        <authorList>
            <person name="Tang T."/>
            <person name="Liu Q."/>
            <person name="Sun X."/>
        </authorList>
    </citation>
    <scope>NUCLEOTIDE SEQUENCE [LARGE SCALE GENOMIC DNA]</scope>
    <source>
        <strain evidence="2">YH-07</strain>
    </source>
</reference>
<evidence type="ECO:0008006" key="3">
    <source>
        <dbReference type="Google" id="ProtNLM"/>
    </source>
</evidence>
<protein>
    <recommendedName>
        <fullName evidence="3">Integron</fullName>
    </recommendedName>
</protein>
<accession>A0A345YF91</accession>
<dbReference type="AlphaFoldDB" id="A0A345YF91"/>
<dbReference type="RefSeq" id="WP_115416774.1">
    <property type="nucleotide sequence ID" value="NZ_CP031357.1"/>
</dbReference>
<evidence type="ECO:0000313" key="1">
    <source>
        <dbReference type="EMBL" id="AXK42593.1"/>
    </source>
</evidence>
<dbReference type="KEGG" id="err:DVR09_09855"/>
<proteinExistence type="predicted"/>
<dbReference type="EMBL" id="CP031357">
    <property type="protein sequence ID" value="AXK42593.1"/>
    <property type="molecule type" value="Genomic_DNA"/>
</dbReference>
<gene>
    <name evidence="1" type="ORF">DVR09_09855</name>
</gene>
<keyword evidence="2" id="KW-1185">Reference proteome</keyword>